<accession>A0A2P6VIE8</accession>
<sequence>MAAHRALQDVGRPHPAPTPTRAYVVHMSPRGPLLRLHQLHCSDLRWLYRAFHVSMRRDGRRGLRLTPDRGDPALLSAAVNSDLVPHIHGSSQSLKWTAFVAYYNTRRRSASLPPVAP</sequence>
<gene>
    <name evidence="1" type="ORF">C2E20_2965</name>
</gene>
<dbReference type="EMBL" id="LHPF02000006">
    <property type="protein sequence ID" value="PSC73873.1"/>
    <property type="molecule type" value="Genomic_DNA"/>
</dbReference>
<organism evidence="1 2">
    <name type="scientific">Micractinium conductrix</name>
    <dbReference type="NCBI Taxonomy" id="554055"/>
    <lineage>
        <taxon>Eukaryota</taxon>
        <taxon>Viridiplantae</taxon>
        <taxon>Chlorophyta</taxon>
        <taxon>core chlorophytes</taxon>
        <taxon>Trebouxiophyceae</taxon>
        <taxon>Chlorellales</taxon>
        <taxon>Chlorellaceae</taxon>
        <taxon>Chlorella clade</taxon>
        <taxon>Micractinium</taxon>
    </lineage>
</organism>
<proteinExistence type="predicted"/>
<evidence type="ECO:0000313" key="1">
    <source>
        <dbReference type="EMBL" id="PSC73873.1"/>
    </source>
</evidence>
<name>A0A2P6VIE8_9CHLO</name>
<keyword evidence="2" id="KW-1185">Reference proteome</keyword>
<evidence type="ECO:0000313" key="2">
    <source>
        <dbReference type="Proteomes" id="UP000239649"/>
    </source>
</evidence>
<dbReference type="AlphaFoldDB" id="A0A2P6VIE8"/>
<dbReference type="Proteomes" id="UP000239649">
    <property type="component" value="Unassembled WGS sequence"/>
</dbReference>
<protein>
    <submittedName>
        <fullName evidence="1">ROOT PRIMORDIUM DEFECTIVE 1 isoform X1</fullName>
    </submittedName>
</protein>
<reference evidence="1 2" key="1">
    <citation type="journal article" date="2018" name="Plant J.">
        <title>Genome sequences of Chlorella sorokiniana UTEX 1602 and Micractinium conductrix SAG 241.80: implications to maltose excretion by a green alga.</title>
        <authorList>
            <person name="Arriola M.B."/>
            <person name="Velmurugan N."/>
            <person name="Zhang Y."/>
            <person name="Plunkett M.H."/>
            <person name="Hondzo H."/>
            <person name="Barney B.M."/>
        </authorList>
    </citation>
    <scope>NUCLEOTIDE SEQUENCE [LARGE SCALE GENOMIC DNA]</scope>
    <source>
        <strain evidence="1 2">SAG 241.80</strain>
    </source>
</reference>
<comment type="caution">
    <text evidence="1">The sequence shown here is derived from an EMBL/GenBank/DDBJ whole genome shotgun (WGS) entry which is preliminary data.</text>
</comment>